<name>A0A9D4U1K6_ADICA</name>
<dbReference type="EMBL" id="JABFUD020000025">
    <property type="protein sequence ID" value="KAI5059283.1"/>
    <property type="molecule type" value="Genomic_DNA"/>
</dbReference>
<keyword evidence="5" id="KW-0378">Hydrolase</keyword>
<evidence type="ECO:0000256" key="2">
    <source>
        <dbReference type="ARBA" id="ARBA00006220"/>
    </source>
</evidence>
<dbReference type="GO" id="GO:0004427">
    <property type="term" value="F:inorganic diphosphate phosphatase activity"/>
    <property type="evidence" value="ECO:0007669"/>
    <property type="project" value="UniProtKB-EC"/>
</dbReference>
<evidence type="ECO:0000313" key="9">
    <source>
        <dbReference type="Proteomes" id="UP000886520"/>
    </source>
</evidence>
<gene>
    <name evidence="8" type="ORF">GOP47_0025602</name>
</gene>
<accession>A0A9D4U1K6</accession>
<keyword evidence="9" id="KW-1185">Reference proteome</keyword>
<organism evidence="8 9">
    <name type="scientific">Adiantum capillus-veneris</name>
    <name type="common">Maidenhair fern</name>
    <dbReference type="NCBI Taxonomy" id="13818"/>
    <lineage>
        <taxon>Eukaryota</taxon>
        <taxon>Viridiplantae</taxon>
        <taxon>Streptophyta</taxon>
        <taxon>Embryophyta</taxon>
        <taxon>Tracheophyta</taxon>
        <taxon>Polypodiopsida</taxon>
        <taxon>Polypodiidae</taxon>
        <taxon>Polypodiales</taxon>
        <taxon>Pteridineae</taxon>
        <taxon>Pteridaceae</taxon>
        <taxon>Vittarioideae</taxon>
        <taxon>Adiantum</taxon>
    </lineage>
</organism>
<dbReference type="GO" id="GO:0005737">
    <property type="term" value="C:cytoplasm"/>
    <property type="evidence" value="ECO:0007669"/>
    <property type="project" value="InterPro"/>
</dbReference>
<keyword evidence="4" id="KW-0479">Metal-binding</keyword>
<dbReference type="EC" id="3.6.1.1" evidence="3"/>
<dbReference type="SUPFAM" id="SSF50324">
    <property type="entry name" value="Inorganic pyrophosphatase"/>
    <property type="match status" value="1"/>
</dbReference>
<dbReference type="AlphaFoldDB" id="A0A9D4U1K6"/>
<protein>
    <recommendedName>
        <fullName evidence="3">inorganic diphosphatase</fullName>
        <ecNumber evidence="3">3.6.1.1</ecNumber>
    </recommendedName>
</protein>
<keyword evidence="6" id="KW-0460">Magnesium</keyword>
<comment type="catalytic activity">
    <reaction evidence="7">
        <text>diphosphate + H2O = 2 phosphate + H(+)</text>
        <dbReference type="Rhea" id="RHEA:24576"/>
        <dbReference type="ChEBI" id="CHEBI:15377"/>
        <dbReference type="ChEBI" id="CHEBI:15378"/>
        <dbReference type="ChEBI" id="CHEBI:33019"/>
        <dbReference type="ChEBI" id="CHEBI:43474"/>
        <dbReference type="EC" id="3.6.1.1"/>
    </reaction>
</comment>
<evidence type="ECO:0000256" key="4">
    <source>
        <dbReference type="ARBA" id="ARBA00022723"/>
    </source>
</evidence>
<dbReference type="OrthoDB" id="1608002at2759"/>
<dbReference type="Pfam" id="PF00719">
    <property type="entry name" value="Pyrophosphatase"/>
    <property type="match status" value="1"/>
</dbReference>
<comment type="similarity">
    <text evidence="2">Belongs to the PPase family.</text>
</comment>
<evidence type="ECO:0000313" key="8">
    <source>
        <dbReference type="EMBL" id="KAI5059283.1"/>
    </source>
</evidence>
<dbReference type="GO" id="GO:0006796">
    <property type="term" value="P:phosphate-containing compound metabolic process"/>
    <property type="evidence" value="ECO:0007669"/>
    <property type="project" value="InterPro"/>
</dbReference>
<dbReference type="Gene3D" id="3.90.80.10">
    <property type="entry name" value="Inorganic pyrophosphatase"/>
    <property type="match status" value="1"/>
</dbReference>
<dbReference type="GO" id="GO:0000287">
    <property type="term" value="F:magnesium ion binding"/>
    <property type="evidence" value="ECO:0007669"/>
    <property type="project" value="InterPro"/>
</dbReference>
<reference evidence="8" key="1">
    <citation type="submission" date="2021-01" db="EMBL/GenBank/DDBJ databases">
        <title>Adiantum capillus-veneris genome.</title>
        <authorList>
            <person name="Fang Y."/>
            <person name="Liao Q."/>
        </authorList>
    </citation>
    <scope>NUCLEOTIDE SEQUENCE</scope>
    <source>
        <strain evidence="8">H3</strain>
        <tissue evidence="8">Leaf</tissue>
    </source>
</reference>
<evidence type="ECO:0000256" key="3">
    <source>
        <dbReference type="ARBA" id="ARBA00012146"/>
    </source>
</evidence>
<sequence length="182" mass="20273">MVKDCKFTNRTPNVRDSKLSRSLNLPEIPKKASEFVEVVIEVPKGSMVKRRADGSLDFFLPCPCPFNYGSVKSTRALDGDPLDAIVLGDPLPYGHIGTWRVKGMLKFMDAGIVDNKLVCVQTSLQTNCLLKQAAQWPQGEITILDWIALNFIFSAYSPFKQLVNVTRGVHGVTSFIGWESHE</sequence>
<evidence type="ECO:0000256" key="1">
    <source>
        <dbReference type="ARBA" id="ARBA00001946"/>
    </source>
</evidence>
<dbReference type="Proteomes" id="UP000886520">
    <property type="component" value="Chromosome 25"/>
</dbReference>
<evidence type="ECO:0000256" key="5">
    <source>
        <dbReference type="ARBA" id="ARBA00022801"/>
    </source>
</evidence>
<comment type="cofactor">
    <cofactor evidence="1">
        <name>Mg(2+)</name>
        <dbReference type="ChEBI" id="CHEBI:18420"/>
    </cofactor>
</comment>
<dbReference type="InterPro" id="IPR008162">
    <property type="entry name" value="Pyrophosphatase"/>
</dbReference>
<evidence type="ECO:0000256" key="7">
    <source>
        <dbReference type="ARBA" id="ARBA00047820"/>
    </source>
</evidence>
<evidence type="ECO:0000256" key="6">
    <source>
        <dbReference type="ARBA" id="ARBA00022842"/>
    </source>
</evidence>
<dbReference type="PROSITE" id="PS00387">
    <property type="entry name" value="PPASE"/>
    <property type="match status" value="1"/>
</dbReference>
<proteinExistence type="inferred from homology"/>
<dbReference type="InterPro" id="IPR036649">
    <property type="entry name" value="Pyrophosphatase_sf"/>
</dbReference>
<comment type="caution">
    <text evidence="8">The sequence shown here is derived from an EMBL/GenBank/DDBJ whole genome shotgun (WGS) entry which is preliminary data.</text>
</comment>